<sequence length="154" mass="17137">MLTFLHYALMLWVGFFFYRHGQKLLNQGHRDNKGEPTQGMVGPVGFLVMGAAAGYLWFALLGALVRGQVPNAGKGCAGQIYTLAEQAERAGPYRANVFFLAWCVLAFGYAPYVRFQIWFRPQRFRAGQGTVGVTPGHHGPRERRLARAQACCGR</sequence>
<keyword evidence="1" id="KW-1133">Transmembrane helix</keyword>
<gene>
    <name evidence="2" type="ORF">OIN59_08960</name>
</gene>
<dbReference type="Proteomes" id="UP001148932">
    <property type="component" value="Unassembled WGS sequence"/>
</dbReference>
<evidence type="ECO:0000256" key="1">
    <source>
        <dbReference type="SAM" id="Phobius"/>
    </source>
</evidence>
<feature type="transmembrane region" description="Helical" evidence="1">
    <location>
        <begin position="97"/>
        <end position="115"/>
    </location>
</feature>
<organism evidence="2 3">
    <name type="scientific">Acidovorax benzenivorans</name>
    <dbReference type="NCBI Taxonomy" id="2987520"/>
    <lineage>
        <taxon>Bacteria</taxon>
        <taxon>Pseudomonadati</taxon>
        <taxon>Pseudomonadota</taxon>
        <taxon>Betaproteobacteria</taxon>
        <taxon>Burkholderiales</taxon>
        <taxon>Comamonadaceae</taxon>
        <taxon>Acidovorax</taxon>
    </lineage>
</organism>
<dbReference type="EMBL" id="JAPCKI010000004">
    <property type="protein sequence ID" value="MDD2177564.1"/>
    <property type="molecule type" value="Genomic_DNA"/>
</dbReference>
<name>A0ABT5RV45_9BURK</name>
<evidence type="ECO:0000313" key="2">
    <source>
        <dbReference type="EMBL" id="MDD2177564.1"/>
    </source>
</evidence>
<accession>A0ABT5RV45</accession>
<keyword evidence="1" id="KW-0812">Transmembrane</keyword>
<comment type="caution">
    <text evidence="2">The sequence shown here is derived from an EMBL/GenBank/DDBJ whole genome shotgun (WGS) entry which is preliminary data.</text>
</comment>
<keyword evidence="3" id="KW-1185">Reference proteome</keyword>
<evidence type="ECO:0000313" key="3">
    <source>
        <dbReference type="Proteomes" id="UP001148932"/>
    </source>
</evidence>
<keyword evidence="1" id="KW-0472">Membrane</keyword>
<feature type="transmembrane region" description="Helical" evidence="1">
    <location>
        <begin position="6"/>
        <end position="21"/>
    </location>
</feature>
<protein>
    <submittedName>
        <fullName evidence="2">Uncharacterized protein</fullName>
    </submittedName>
</protein>
<dbReference type="RefSeq" id="WP_274109380.1">
    <property type="nucleotide sequence ID" value="NZ_JAPCKI010000004.1"/>
</dbReference>
<reference evidence="2" key="1">
    <citation type="submission" date="2022-10" db="EMBL/GenBank/DDBJ databases">
        <title>Description of microaerobic benzene degrading bacteria.</title>
        <authorList>
            <person name="Bedics A."/>
            <person name="Tancsics A."/>
            <person name="Banerjee S."/>
        </authorList>
    </citation>
    <scope>NUCLEOTIDE SEQUENCE</scope>
    <source>
        <strain evidence="2">D2M1</strain>
    </source>
</reference>
<proteinExistence type="predicted"/>
<feature type="transmembrane region" description="Helical" evidence="1">
    <location>
        <begin position="41"/>
        <end position="65"/>
    </location>
</feature>